<evidence type="ECO:0000313" key="1">
    <source>
        <dbReference type="EMBL" id="RPF49563.1"/>
    </source>
</evidence>
<keyword evidence="2" id="KW-1185">Reference proteome</keyword>
<dbReference type="EMBL" id="RKRE01000001">
    <property type="protein sequence ID" value="RPF49563.1"/>
    <property type="molecule type" value="Genomic_DNA"/>
</dbReference>
<dbReference type="Proteomes" id="UP000282654">
    <property type="component" value="Unassembled WGS sequence"/>
</dbReference>
<gene>
    <name evidence="1" type="ORF">EDD75_0380</name>
</gene>
<dbReference type="OrthoDB" id="1717310at2"/>
<dbReference type="InterPro" id="IPR036086">
    <property type="entry name" value="ParB/Sulfiredoxin_sf"/>
</dbReference>
<organism evidence="1 2">
    <name type="scientific">Thermodesulfitimonas autotrophica</name>
    <dbReference type="NCBI Taxonomy" id="1894989"/>
    <lineage>
        <taxon>Bacteria</taxon>
        <taxon>Bacillati</taxon>
        <taxon>Bacillota</taxon>
        <taxon>Clostridia</taxon>
        <taxon>Thermoanaerobacterales</taxon>
        <taxon>Thermoanaerobacteraceae</taxon>
        <taxon>Thermodesulfitimonas</taxon>
    </lineage>
</organism>
<proteinExistence type="predicted"/>
<dbReference type="RefSeq" id="WP_123927207.1">
    <property type="nucleotide sequence ID" value="NZ_RKRE01000001.1"/>
</dbReference>
<protein>
    <submittedName>
        <fullName evidence="1">Uncharacterized protein</fullName>
    </submittedName>
</protein>
<evidence type="ECO:0000313" key="2">
    <source>
        <dbReference type="Proteomes" id="UP000282654"/>
    </source>
</evidence>
<accession>A0A3N5AXE7</accession>
<sequence length="284" mass="32832">MQKAELRVVRVADIAEFPTELGNRCSLLPELGLNAYYNSEEELLEALTKSARKPGSLDICLRNSRCRRFYEAFREGRTPFSDKDPICLLEHGGRYWVVEGKHRVCLAMRAGVENLEAFVYHLKEDTESLLPHKGKPERFRFYLSFSLGSRGPEEVRGSVAYLWVQSPPGVIPGRFDFRGAWLDASQDTRGRWTELFPGLRYRVLANKELKKQGFFRRRERYFVESEVAVEPDHAKTKVWLTEVSAAEVLGPQLAGPPSFRTVYRFGCWRRGHLLRLSRTWPSLF</sequence>
<name>A0A3N5AXE7_9THEO</name>
<comment type="caution">
    <text evidence="1">The sequence shown here is derived from an EMBL/GenBank/DDBJ whole genome shotgun (WGS) entry which is preliminary data.</text>
</comment>
<dbReference type="AlphaFoldDB" id="A0A3N5AXE7"/>
<dbReference type="SUPFAM" id="SSF110849">
    <property type="entry name" value="ParB/Sulfiredoxin"/>
    <property type="match status" value="1"/>
</dbReference>
<reference evidence="1 2" key="1">
    <citation type="submission" date="2018-11" db="EMBL/GenBank/DDBJ databases">
        <title>Genomic Encyclopedia of Type Strains, Phase IV (KMG-IV): sequencing the most valuable type-strain genomes for metagenomic binning, comparative biology and taxonomic classification.</title>
        <authorList>
            <person name="Goeker M."/>
        </authorList>
    </citation>
    <scope>NUCLEOTIDE SEQUENCE [LARGE SCALE GENOMIC DNA]</scope>
    <source>
        <strain evidence="1 2">DSM 102936</strain>
    </source>
</reference>